<dbReference type="PANTHER" id="PTHR24413">
    <property type="entry name" value="SPECKLE-TYPE POZ PROTEIN"/>
    <property type="match status" value="1"/>
</dbReference>
<dbReference type="Gene3D" id="3.30.710.10">
    <property type="entry name" value="Potassium Channel Kv1.1, Chain A"/>
    <property type="match status" value="1"/>
</dbReference>
<reference evidence="2" key="1">
    <citation type="submission" date="2022-01" db="EMBL/GenBank/DDBJ databases">
        <authorList>
            <person name="King R."/>
        </authorList>
    </citation>
    <scope>NUCLEOTIDE SEQUENCE</scope>
</reference>
<dbReference type="CDD" id="cd18186">
    <property type="entry name" value="BTB_POZ_ZBTB_KLHL-like"/>
    <property type="match status" value="1"/>
</dbReference>
<accession>A0A9N9S0C5</accession>
<evidence type="ECO:0000313" key="3">
    <source>
        <dbReference type="Proteomes" id="UP001153620"/>
    </source>
</evidence>
<sequence length="338" mass="38838">MSKLIVYRKINWKIDCISRELLCKGSKYKSVSKTITVNLPGNNQTQWIIEFSPNLNPCEFSIFKLRVNKDNVFLKASLFVEKYDGTLQYISSSHGNSCEFDEDEGFTFPNMFRPQDMLAQNTFLKENTLSFIIELELDEVDLEPTKSSDQLNKGLLSLSDFEKILSFELSDLTIICSDQEEIKVHKFVLALKCPILMEMLEAEATDCGNNKIKLNDIDSKTMKALVLYLYTGDLVINQSMSSKLLYAAEKFQLNNLKTICISSLSESLELENVLETLILADHYEEKILEENCIGFIKMNFYKLKDAKDWIKLDMRHALKIMISLEKNPITFNITSSLN</sequence>
<evidence type="ECO:0000313" key="2">
    <source>
        <dbReference type="EMBL" id="CAG9806498.1"/>
    </source>
</evidence>
<reference evidence="2" key="2">
    <citation type="submission" date="2022-10" db="EMBL/GenBank/DDBJ databases">
        <authorList>
            <consortium name="ENA_rothamsted_submissions"/>
            <consortium name="culmorum"/>
            <person name="King R."/>
        </authorList>
    </citation>
    <scope>NUCLEOTIDE SEQUENCE</scope>
</reference>
<dbReference type="OrthoDB" id="7786319at2759"/>
<dbReference type="SMART" id="SM00225">
    <property type="entry name" value="BTB"/>
    <property type="match status" value="1"/>
</dbReference>
<keyword evidence="3" id="KW-1185">Reference proteome</keyword>
<dbReference type="CDD" id="cd14733">
    <property type="entry name" value="BACK"/>
    <property type="match status" value="1"/>
</dbReference>
<protein>
    <recommendedName>
        <fullName evidence="1">BTB domain-containing protein</fullName>
    </recommendedName>
</protein>
<dbReference type="EMBL" id="OU895879">
    <property type="protein sequence ID" value="CAG9806498.1"/>
    <property type="molecule type" value="Genomic_DNA"/>
</dbReference>
<gene>
    <name evidence="2" type="ORF">CHIRRI_LOCUS9354</name>
</gene>
<dbReference type="Pfam" id="PF00651">
    <property type="entry name" value="BTB"/>
    <property type="match status" value="1"/>
</dbReference>
<dbReference type="InterPro" id="IPR000210">
    <property type="entry name" value="BTB/POZ_dom"/>
</dbReference>
<proteinExistence type="predicted"/>
<dbReference type="AlphaFoldDB" id="A0A9N9S0C5"/>
<feature type="domain" description="BTB" evidence="1">
    <location>
        <begin position="170"/>
        <end position="238"/>
    </location>
</feature>
<name>A0A9N9S0C5_9DIPT</name>
<organism evidence="2 3">
    <name type="scientific">Chironomus riparius</name>
    <dbReference type="NCBI Taxonomy" id="315576"/>
    <lineage>
        <taxon>Eukaryota</taxon>
        <taxon>Metazoa</taxon>
        <taxon>Ecdysozoa</taxon>
        <taxon>Arthropoda</taxon>
        <taxon>Hexapoda</taxon>
        <taxon>Insecta</taxon>
        <taxon>Pterygota</taxon>
        <taxon>Neoptera</taxon>
        <taxon>Endopterygota</taxon>
        <taxon>Diptera</taxon>
        <taxon>Nematocera</taxon>
        <taxon>Chironomoidea</taxon>
        <taxon>Chironomidae</taxon>
        <taxon>Chironominae</taxon>
        <taxon>Chironomus</taxon>
    </lineage>
</organism>
<dbReference type="PROSITE" id="PS50097">
    <property type="entry name" value="BTB"/>
    <property type="match status" value="1"/>
</dbReference>
<dbReference type="Proteomes" id="UP001153620">
    <property type="component" value="Chromosome 3"/>
</dbReference>
<dbReference type="InterPro" id="IPR011333">
    <property type="entry name" value="SKP1/BTB/POZ_sf"/>
</dbReference>
<dbReference type="Gene3D" id="6.10.250.3030">
    <property type="match status" value="1"/>
</dbReference>
<dbReference type="SUPFAM" id="SSF54695">
    <property type="entry name" value="POZ domain"/>
    <property type="match status" value="1"/>
</dbReference>
<evidence type="ECO:0000259" key="1">
    <source>
        <dbReference type="PROSITE" id="PS50097"/>
    </source>
</evidence>